<name>A0A7W7K3R2_9SPHN</name>
<accession>A0A7W7K3R2</accession>
<keyword evidence="2" id="KW-1185">Reference proteome</keyword>
<sequence>MSPFSPLLVLVVREAGLRSTLIARLSMAGADLVTIDNIDDPRIQRWLAKGPVLILDQAALQAREGGEAALRADPRWRAITVIGGVAENPAYPPHIPAADAATEIEAMLPGWGYPER</sequence>
<evidence type="ECO:0000313" key="2">
    <source>
        <dbReference type="Proteomes" id="UP000575241"/>
    </source>
</evidence>
<dbReference type="AlphaFoldDB" id="A0A7W7K3R2"/>
<gene>
    <name evidence="1" type="ORF">HNP52_003188</name>
</gene>
<comment type="caution">
    <text evidence="1">The sequence shown here is derived from an EMBL/GenBank/DDBJ whole genome shotgun (WGS) entry which is preliminary data.</text>
</comment>
<protein>
    <submittedName>
        <fullName evidence="1">Uncharacterized protein</fullName>
    </submittedName>
</protein>
<proteinExistence type="predicted"/>
<evidence type="ECO:0000313" key="1">
    <source>
        <dbReference type="EMBL" id="MBB4840096.1"/>
    </source>
</evidence>
<reference evidence="1 2" key="1">
    <citation type="submission" date="2020-08" db="EMBL/GenBank/DDBJ databases">
        <title>Functional genomics of gut bacteria from endangered species of beetles.</title>
        <authorList>
            <person name="Carlos-Shanley C."/>
        </authorList>
    </citation>
    <scope>NUCLEOTIDE SEQUENCE [LARGE SCALE GENOMIC DNA]</scope>
    <source>
        <strain evidence="1 2">S00224</strain>
    </source>
</reference>
<dbReference type="Proteomes" id="UP000575241">
    <property type="component" value="Unassembled WGS sequence"/>
</dbReference>
<dbReference type="RefSeq" id="WP_184168597.1">
    <property type="nucleotide sequence ID" value="NZ_JACHLN010000003.1"/>
</dbReference>
<dbReference type="EMBL" id="JACHLN010000003">
    <property type="protein sequence ID" value="MBB4840096.1"/>
    <property type="molecule type" value="Genomic_DNA"/>
</dbReference>
<organism evidence="1 2">
    <name type="scientific">Sphingomonas kyeonggiensis</name>
    <dbReference type="NCBI Taxonomy" id="1268553"/>
    <lineage>
        <taxon>Bacteria</taxon>
        <taxon>Pseudomonadati</taxon>
        <taxon>Pseudomonadota</taxon>
        <taxon>Alphaproteobacteria</taxon>
        <taxon>Sphingomonadales</taxon>
        <taxon>Sphingomonadaceae</taxon>
        <taxon>Sphingomonas</taxon>
    </lineage>
</organism>